<dbReference type="Pfam" id="PF07944">
    <property type="entry name" value="Beta-AFase-like_GH127_cat"/>
    <property type="match status" value="1"/>
</dbReference>
<evidence type="ECO:0000313" key="4">
    <source>
        <dbReference type="EMBL" id="CUM99225.1"/>
    </source>
</evidence>
<dbReference type="EMBL" id="CYXP01000002">
    <property type="protein sequence ID" value="CUM99225.1"/>
    <property type="molecule type" value="Genomic_DNA"/>
</dbReference>
<dbReference type="InterPro" id="IPR049046">
    <property type="entry name" value="Beta-AFase-like_GH127_middle"/>
</dbReference>
<dbReference type="RefSeq" id="WP_005863239.1">
    <property type="nucleotide sequence ID" value="NZ_AP019729.1"/>
</dbReference>
<keyword evidence="1" id="KW-0732">Signal</keyword>
<feature type="signal peptide" evidence="1">
    <location>
        <begin position="1"/>
        <end position="19"/>
    </location>
</feature>
<proteinExistence type="predicted"/>
<dbReference type="Pfam" id="PF20736">
    <property type="entry name" value="Glyco_hydro127M"/>
    <property type="match status" value="1"/>
</dbReference>
<dbReference type="InterPro" id="IPR008928">
    <property type="entry name" value="6-hairpin_glycosidase_sf"/>
</dbReference>
<dbReference type="EMBL" id="JAQMPX010000152">
    <property type="protein sequence ID" value="MDB9140970.1"/>
    <property type="molecule type" value="Genomic_DNA"/>
</dbReference>
<dbReference type="Proteomes" id="UP001211522">
    <property type="component" value="Unassembled WGS sequence"/>
</dbReference>
<evidence type="ECO:0000313" key="6">
    <source>
        <dbReference type="EMBL" id="MDB9140970.1"/>
    </source>
</evidence>
<evidence type="ECO:0000256" key="1">
    <source>
        <dbReference type="SAM" id="SignalP"/>
    </source>
</evidence>
<feature type="domain" description="Non-reducing end beta-L-arabinofuranosidase-like GH127 middle" evidence="3">
    <location>
        <begin position="431"/>
        <end position="531"/>
    </location>
</feature>
<feature type="domain" description="Non-reducing end beta-L-arabinofuranosidase-like GH127 catalytic" evidence="2">
    <location>
        <begin position="96"/>
        <end position="419"/>
    </location>
</feature>
<sequence>MKYLLTITLSSLISITSFSATLPGNEGSININYPNNRYPLASKPYIELPIGDVKPAGWLKIQMERMCTGMTGHLDSIYTKVMGPRNGWLGGDGDVWERGPYWIDGLLPLAYIMNDEALIQKVKPWVEWTLASQKPNGYFGPDTDRDYEPGLQRDNAQDWWPKMVMLKVLQQYYSATNDQRVISFLTNYFKYQLSELPKSPLGKWTFWAEQRGGDNLMVVYWLYNITGDPFLLELGELIHKQTFNWTDVFLNQDHLARQNSLHCVNLAQGFKEPVIYYQQSHNPQNLEAVKEAVRKMRHTIGFPTGLWAGDELLRFGNPTQGSELCTAVEMMFSLEKMLEITGDVQWADHLEKVAYNVLPTQIKDDFSARQYYQQVNQIAITCEGRNFVSPHEDTDIIFGELSGYPCCTSNLHQGWPKFTRHLWFATADNGIASLIYAPSEVTAQVGNDITVKIAEKTDYPFEEKIDFNLSFPSKKDKKAFFPFHLRIPAWCNNPVITINGEAVSIAAHSGEIVRINREWKDGDHIQLELPMRISTSNWYDDAVVIERGPLLYSLKMDEKWERKVDQRPESSHKGEWYYEVTSTSAWNYSLIRKYLKEEELEKNFVVRKAENIAPYPWNLENAPITIKTKGRILPSWKMFKGSAGPVNFFMQANEPMGDEETIELIPYGCTTLRITEFPVR</sequence>
<reference evidence="4 7" key="1">
    <citation type="submission" date="2015-09" db="EMBL/GenBank/DDBJ databases">
        <authorList>
            <consortium name="Pathogen Informatics"/>
        </authorList>
    </citation>
    <scope>NUCLEOTIDE SEQUENCE [LARGE SCALE GENOMIC DNA]</scope>
    <source>
        <strain evidence="4 7">2789STDY5608872</strain>
    </source>
</reference>
<accession>A0A173TBB7</accession>
<evidence type="ECO:0000259" key="3">
    <source>
        <dbReference type="Pfam" id="PF20736"/>
    </source>
</evidence>
<protein>
    <submittedName>
        <fullName evidence="5">Glycoside hydrolase family 127 protein</fullName>
    </submittedName>
    <submittedName>
        <fullName evidence="4">Uncharacterized protein conserved in bacteria</fullName>
    </submittedName>
</protein>
<gene>
    <name evidence="4" type="ORF">ERS852429_01475</name>
    <name evidence="5" type="ORF">LI194_16550</name>
    <name evidence="6" type="ORF">PN612_21010</name>
</gene>
<feature type="chain" id="PRO_5043136217" evidence="1">
    <location>
        <begin position="20"/>
        <end position="680"/>
    </location>
</feature>
<evidence type="ECO:0000313" key="7">
    <source>
        <dbReference type="Proteomes" id="UP000095591"/>
    </source>
</evidence>
<dbReference type="InterPro" id="IPR012878">
    <property type="entry name" value="Beta-AFase-like_GH127_cat"/>
</dbReference>
<name>A0A173TBB7_PARDI</name>
<dbReference type="EMBL" id="JAJCNI010000023">
    <property type="protein sequence ID" value="MCB6519400.1"/>
    <property type="molecule type" value="Genomic_DNA"/>
</dbReference>
<reference evidence="6" key="3">
    <citation type="submission" date="2023-01" db="EMBL/GenBank/DDBJ databases">
        <title>Human gut microbiome strain richness.</title>
        <authorList>
            <person name="Chen-Liaw A."/>
        </authorList>
    </citation>
    <scope>NUCLEOTIDE SEQUENCE</scope>
    <source>
        <strain evidence="6">D35st1_E5_D35t1_190705</strain>
    </source>
</reference>
<dbReference type="GeneID" id="93523342"/>
<evidence type="ECO:0000313" key="5">
    <source>
        <dbReference type="EMBL" id="MCB6519400.1"/>
    </source>
</evidence>
<organism evidence="4 7">
    <name type="scientific">Parabacteroides distasonis</name>
    <dbReference type="NCBI Taxonomy" id="823"/>
    <lineage>
        <taxon>Bacteria</taxon>
        <taxon>Pseudomonadati</taxon>
        <taxon>Bacteroidota</taxon>
        <taxon>Bacteroidia</taxon>
        <taxon>Bacteroidales</taxon>
        <taxon>Tannerellaceae</taxon>
        <taxon>Parabacteroides</taxon>
    </lineage>
</organism>
<dbReference type="Proteomes" id="UP000095591">
    <property type="component" value="Unassembled WGS sequence"/>
</dbReference>
<dbReference type="GO" id="GO:0005975">
    <property type="term" value="P:carbohydrate metabolic process"/>
    <property type="evidence" value="ECO:0007669"/>
    <property type="project" value="InterPro"/>
</dbReference>
<dbReference type="AlphaFoldDB" id="A0A173TBB7"/>
<dbReference type="SUPFAM" id="SSF48208">
    <property type="entry name" value="Six-hairpin glycosidases"/>
    <property type="match status" value="1"/>
</dbReference>
<dbReference type="Proteomes" id="UP001198806">
    <property type="component" value="Unassembled WGS sequence"/>
</dbReference>
<dbReference type="PANTHER" id="PTHR31151">
    <property type="entry name" value="PROLINE-TRNA LIGASE (DUF1680)"/>
    <property type="match status" value="1"/>
</dbReference>
<dbReference type="GO" id="GO:0016787">
    <property type="term" value="F:hydrolase activity"/>
    <property type="evidence" value="ECO:0007669"/>
    <property type="project" value="UniProtKB-KW"/>
</dbReference>
<keyword evidence="5" id="KW-0378">Hydrolase</keyword>
<dbReference type="PANTHER" id="PTHR31151:SF0">
    <property type="entry name" value="PROLINE-TRNA LIGASE (DUF1680)"/>
    <property type="match status" value="1"/>
</dbReference>
<evidence type="ECO:0000259" key="2">
    <source>
        <dbReference type="Pfam" id="PF07944"/>
    </source>
</evidence>
<reference evidence="5" key="2">
    <citation type="submission" date="2021-10" db="EMBL/GenBank/DDBJ databases">
        <title>Collection of gut derived symbiotic bacterial strains cultured from healthy donors.</title>
        <authorList>
            <person name="Lin H."/>
            <person name="Littmann E."/>
            <person name="Kohout C."/>
            <person name="Pamer E.G."/>
        </authorList>
    </citation>
    <scope>NUCLEOTIDE SEQUENCE</scope>
    <source>
        <strain evidence="5">DFI.2.94</strain>
    </source>
</reference>